<evidence type="ECO:0000259" key="2">
    <source>
        <dbReference type="Pfam" id="PF22980"/>
    </source>
</evidence>
<dbReference type="EMBL" id="JAPCWZ010000005">
    <property type="protein sequence ID" value="KAK8863033.1"/>
    <property type="molecule type" value="Genomic_DNA"/>
</dbReference>
<comment type="caution">
    <text evidence="3">The sequence shown here is derived from an EMBL/GenBank/DDBJ whole genome shotgun (WGS) entry which is preliminary data.</text>
</comment>
<accession>A0ABR2IJ07</accession>
<organism evidence="3 4">
    <name type="scientific">Apiospora arundinis</name>
    <dbReference type="NCBI Taxonomy" id="335852"/>
    <lineage>
        <taxon>Eukaryota</taxon>
        <taxon>Fungi</taxon>
        <taxon>Dikarya</taxon>
        <taxon>Ascomycota</taxon>
        <taxon>Pezizomycotina</taxon>
        <taxon>Sordariomycetes</taxon>
        <taxon>Xylariomycetidae</taxon>
        <taxon>Amphisphaeriales</taxon>
        <taxon>Apiosporaceae</taxon>
        <taxon>Apiospora</taxon>
    </lineage>
</organism>
<dbReference type="Pfam" id="PF22980">
    <property type="entry name" value="Myb_DNA-bind_8"/>
    <property type="match status" value="1"/>
</dbReference>
<dbReference type="InterPro" id="IPR054505">
    <property type="entry name" value="Myb_DNA-bind_8"/>
</dbReference>
<dbReference type="Proteomes" id="UP001390339">
    <property type="component" value="Unassembled WGS sequence"/>
</dbReference>
<keyword evidence="4" id="KW-1185">Reference proteome</keyword>
<feature type="region of interest" description="Disordered" evidence="1">
    <location>
        <begin position="67"/>
        <end position="100"/>
    </location>
</feature>
<evidence type="ECO:0000313" key="3">
    <source>
        <dbReference type="EMBL" id="KAK8863033.1"/>
    </source>
</evidence>
<evidence type="ECO:0000256" key="1">
    <source>
        <dbReference type="SAM" id="MobiDB-lite"/>
    </source>
</evidence>
<protein>
    <recommendedName>
        <fullName evidence="2">Myb-like DNA-binding domain-containing protein</fullName>
    </recommendedName>
</protein>
<proteinExistence type="predicted"/>
<sequence>MPSPAKDTAKAPQATDQEARFFFIILSNMKGAPSVDWETVAKQAGYSSGDVARVRFGQIKKRLGLTSGAAPASPATPKVAKRRARNPPAGGKVTKRTKVLDAMDDDNDDILWDDDEKRILGINQKVKVDEDEGKVLKDEDEA</sequence>
<feature type="domain" description="Myb-like DNA-binding" evidence="2">
    <location>
        <begin position="16"/>
        <end position="64"/>
    </location>
</feature>
<reference evidence="3 4" key="1">
    <citation type="journal article" date="2024" name="IMA Fungus">
        <title>Apiospora arundinis, a panoply of carbohydrate-active enzymes and secondary metabolites.</title>
        <authorList>
            <person name="Sorensen T."/>
            <person name="Petersen C."/>
            <person name="Muurmann A.T."/>
            <person name="Christiansen J.V."/>
            <person name="Brundto M.L."/>
            <person name="Overgaard C.K."/>
            <person name="Boysen A.T."/>
            <person name="Wollenberg R.D."/>
            <person name="Larsen T.O."/>
            <person name="Sorensen J.L."/>
            <person name="Nielsen K.L."/>
            <person name="Sondergaard T.E."/>
        </authorList>
    </citation>
    <scope>NUCLEOTIDE SEQUENCE [LARGE SCALE GENOMIC DNA]</scope>
    <source>
        <strain evidence="3 4">AAU 773</strain>
    </source>
</reference>
<gene>
    <name evidence="3" type="ORF">PGQ11_009268</name>
</gene>
<evidence type="ECO:0000313" key="4">
    <source>
        <dbReference type="Proteomes" id="UP001390339"/>
    </source>
</evidence>
<name>A0ABR2IJ07_9PEZI</name>
<feature type="compositionally biased region" description="Low complexity" evidence="1">
    <location>
        <begin position="67"/>
        <end position="77"/>
    </location>
</feature>